<dbReference type="EMBL" id="VNHW01000005">
    <property type="protein sequence ID" value="TYP88004.1"/>
    <property type="molecule type" value="Genomic_DNA"/>
</dbReference>
<evidence type="ECO:0000256" key="1">
    <source>
        <dbReference type="SAM" id="MobiDB-lite"/>
    </source>
</evidence>
<dbReference type="AlphaFoldDB" id="A0A5S5CY35"/>
<evidence type="ECO:0000313" key="2">
    <source>
        <dbReference type="EMBL" id="TYP88004.1"/>
    </source>
</evidence>
<comment type="caution">
    <text evidence="2">The sequence shown here is derived from an EMBL/GenBank/DDBJ whole genome shotgun (WGS) entry which is preliminary data.</text>
</comment>
<sequence length="66" mass="7230">MEWLLIAAAVLVVVAATWYLRRRPAQRDRRDELPDGPLDRDRLDGPDARGAVNKNSWMLGGGGTGG</sequence>
<protein>
    <submittedName>
        <fullName evidence="2">Uncharacterized protein</fullName>
    </submittedName>
</protein>
<name>A0A5S5CY35_9ACTN</name>
<dbReference type="RefSeq" id="WP_166532932.1">
    <property type="nucleotide sequence ID" value="NZ_VNHW01000005.1"/>
</dbReference>
<accession>A0A5S5CY35</accession>
<organism evidence="2 3">
    <name type="scientific">Blastococcus xanthinilyticus</name>
    <dbReference type="NCBI Taxonomy" id="1564164"/>
    <lineage>
        <taxon>Bacteria</taxon>
        <taxon>Bacillati</taxon>
        <taxon>Actinomycetota</taxon>
        <taxon>Actinomycetes</taxon>
        <taxon>Geodermatophilales</taxon>
        <taxon>Geodermatophilaceae</taxon>
        <taxon>Blastococcus</taxon>
    </lineage>
</organism>
<reference evidence="2 3" key="1">
    <citation type="submission" date="2019-07" db="EMBL/GenBank/DDBJ databases">
        <title>Genomic Encyclopedia of Archaeal and Bacterial Type Strains, Phase II (KMG-II): from individual species to whole genera.</title>
        <authorList>
            <person name="Goeker M."/>
        </authorList>
    </citation>
    <scope>NUCLEOTIDE SEQUENCE [LARGE SCALE GENOMIC DNA]</scope>
    <source>
        <strain evidence="2 3">DSM 46842</strain>
    </source>
</reference>
<dbReference type="Proteomes" id="UP000322499">
    <property type="component" value="Unassembled WGS sequence"/>
</dbReference>
<gene>
    <name evidence="2" type="ORF">BD833_105179</name>
</gene>
<keyword evidence="3" id="KW-1185">Reference proteome</keyword>
<evidence type="ECO:0000313" key="3">
    <source>
        <dbReference type="Proteomes" id="UP000322499"/>
    </source>
</evidence>
<proteinExistence type="predicted"/>
<feature type="compositionally biased region" description="Basic and acidic residues" evidence="1">
    <location>
        <begin position="25"/>
        <end position="47"/>
    </location>
</feature>
<feature type="region of interest" description="Disordered" evidence="1">
    <location>
        <begin position="25"/>
        <end position="66"/>
    </location>
</feature>